<dbReference type="RefSeq" id="WP_173073810.1">
    <property type="nucleotide sequence ID" value="NZ_BAABJB010000031.1"/>
</dbReference>
<accession>A0A6V8KWC2</accession>
<evidence type="ECO:0000313" key="2">
    <source>
        <dbReference type="EMBL" id="GFJ87038.1"/>
    </source>
</evidence>
<dbReference type="InterPro" id="IPR041698">
    <property type="entry name" value="Methyltransf_25"/>
</dbReference>
<feature type="domain" description="Methyltransferase" evidence="1">
    <location>
        <begin position="55"/>
        <end position="151"/>
    </location>
</feature>
<reference evidence="2 3" key="1">
    <citation type="submission" date="2020-03" db="EMBL/GenBank/DDBJ databases">
        <title>Whole genome shotgun sequence of Phytohabitans rumicis NBRC 108638.</title>
        <authorList>
            <person name="Komaki H."/>
            <person name="Tamura T."/>
        </authorList>
    </citation>
    <scope>NUCLEOTIDE SEQUENCE [LARGE SCALE GENOMIC DNA]</scope>
    <source>
        <strain evidence="2 3">NBRC 108638</strain>
    </source>
</reference>
<dbReference type="AlphaFoldDB" id="A0A6V8KWC2"/>
<keyword evidence="3" id="KW-1185">Reference proteome</keyword>
<dbReference type="InterPro" id="IPR029063">
    <property type="entry name" value="SAM-dependent_MTases_sf"/>
</dbReference>
<dbReference type="Gene3D" id="3.40.50.150">
    <property type="entry name" value="Vaccinia Virus protein VP39"/>
    <property type="match status" value="1"/>
</dbReference>
<keyword evidence="2" id="KW-0808">Transferase</keyword>
<dbReference type="Pfam" id="PF13649">
    <property type="entry name" value="Methyltransf_25"/>
    <property type="match status" value="1"/>
</dbReference>
<proteinExistence type="predicted"/>
<name>A0A6V8KWC2_9ACTN</name>
<organism evidence="2 3">
    <name type="scientific">Phytohabitans rumicis</name>
    <dbReference type="NCBI Taxonomy" id="1076125"/>
    <lineage>
        <taxon>Bacteria</taxon>
        <taxon>Bacillati</taxon>
        <taxon>Actinomycetota</taxon>
        <taxon>Actinomycetes</taxon>
        <taxon>Micromonosporales</taxon>
        <taxon>Micromonosporaceae</taxon>
    </lineage>
</organism>
<reference evidence="2 3" key="2">
    <citation type="submission" date="2020-03" db="EMBL/GenBank/DDBJ databases">
        <authorList>
            <person name="Ichikawa N."/>
            <person name="Kimura A."/>
            <person name="Kitahashi Y."/>
            <person name="Uohara A."/>
        </authorList>
    </citation>
    <scope>NUCLEOTIDE SEQUENCE [LARGE SCALE GENOMIC DNA]</scope>
    <source>
        <strain evidence="2 3">NBRC 108638</strain>
    </source>
</reference>
<protein>
    <submittedName>
        <fullName evidence="2">Methyltransferase</fullName>
    </submittedName>
</protein>
<dbReference type="SUPFAM" id="SSF53335">
    <property type="entry name" value="S-adenosyl-L-methionine-dependent methyltransferases"/>
    <property type="match status" value="1"/>
</dbReference>
<gene>
    <name evidence="2" type="ORF">Prum_006800</name>
</gene>
<dbReference type="GO" id="GO:0032259">
    <property type="term" value="P:methylation"/>
    <property type="evidence" value="ECO:0007669"/>
    <property type="project" value="UniProtKB-KW"/>
</dbReference>
<comment type="caution">
    <text evidence="2">The sequence shown here is derived from an EMBL/GenBank/DDBJ whole genome shotgun (WGS) entry which is preliminary data.</text>
</comment>
<dbReference type="EMBL" id="BLPG01000001">
    <property type="protein sequence ID" value="GFJ87038.1"/>
    <property type="molecule type" value="Genomic_DNA"/>
</dbReference>
<sequence>MTSTFDPRQYKITTRAQWEDAAEAWHRWGQVIEDWLGQATRQMLDAAGLTAGSRVLDVAAGAGGQSLAAARRVGPTGSVLATDISPAILEYAAKAATDAGLANLTTRELDGEHLDVDDGGFDAVISRVGLIYFPDQQAALAGMRAALRPGGRLSAVVYSTADRNGFFAIPVGIIRRRAQLPPPAPGQPGPFSLGTPGVAEQILATAGFRDIAVEAVASPLRMGSAADCVRFERESFGALHQMLSSLTEPDRQAAWAEIAQALAQFEGPDGFVGPCEMLVISATR</sequence>
<dbReference type="GO" id="GO:0008168">
    <property type="term" value="F:methyltransferase activity"/>
    <property type="evidence" value="ECO:0007669"/>
    <property type="project" value="UniProtKB-KW"/>
</dbReference>
<dbReference type="Proteomes" id="UP000482960">
    <property type="component" value="Unassembled WGS sequence"/>
</dbReference>
<dbReference type="CDD" id="cd02440">
    <property type="entry name" value="AdoMet_MTases"/>
    <property type="match status" value="1"/>
</dbReference>
<dbReference type="PANTHER" id="PTHR43591:SF24">
    <property type="entry name" value="2-METHOXY-6-POLYPRENYL-1,4-BENZOQUINOL METHYLASE, MITOCHONDRIAL"/>
    <property type="match status" value="1"/>
</dbReference>
<evidence type="ECO:0000313" key="3">
    <source>
        <dbReference type="Proteomes" id="UP000482960"/>
    </source>
</evidence>
<keyword evidence="2" id="KW-0489">Methyltransferase</keyword>
<evidence type="ECO:0000259" key="1">
    <source>
        <dbReference type="Pfam" id="PF13649"/>
    </source>
</evidence>
<dbReference type="PANTHER" id="PTHR43591">
    <property type="entry name" value="METHYLTRANSFERASE"/>
    <property type="match status" value="1"/>
</dbReference>